<dbReference type="Proteomes" id="UP000320390">
    <property type="component" value="Chromosome"/>
</dbReference>
<feature type="domain" description="CBS" evidence="2">
    <location>
        <begin position="1"/>
        <end position="58"/>
    </location>
</feature>
<dbReference type="Pfam" id="PF00571">
    <property type="entry name" value="CBS"/>
    <property type="match status" value="2"/>
</dbReference>
<dbReference type="AlphaFoldDB" id="A0A518EX64"/>
<accession>A0A518EX64</accession>
<dbReference type="EC" id="2.7.7.71" evidence="3"/>
<keyword evidence="3" id="KW-0548">Nucleotidyltransferase</keyword>
<sequence>MKNWKETLVAPTATLFEALAAINRSACQIALVIDEDMRLIGTLSDGDARRAILSGHALDQPIHDAANPSPTCARPGDRPSDLLRLMRDRGLHQIPVLEESGIVVGLATIDELLHATSRPEEVVIMVGGFGRRLRDLTRNVPKPMLSVGGRPILETILTNFRAQGFKRFWFAVHFKAEIVEAHFGDGSKWGVEIRYLREEEPLGTAGALGLLPHVPERPLILTNGDLLTTVDYTHLVDRHIASGCDATMAVRDYEVQVPFGVIKDVDGAIETIEEKPVYHSTVNAGIYVLSPSVLGLIPKRERMDVTTLFELAIESGLRARSHRIDGYWRDIGRVDDFQRANTDYDEVFP</sequence>
<dbReference type="EMBL" id="CP036434">
    <property type="protein sequence ID" value="QDV08651.1"/>
    <property type="molecule type" value="Genomic_DNA"/>
</dbReference>
<proteinExistence type="predicted"/>
<evidence type="ECO:0000313" key="4">
    <source>
        <dbReference type="Proteomes" id="UP000320390"/>
    </source>
</evidence>
<dbReference type="OrthoDB" id="9801899at2"/>
<dbReference type="CDD" id="cd06426">
    <property type="entry name" value="NTP_transferase_like_2"/>
    <property type="match status" value="1"/>
</dbReference>
<dbReference type="GO" id="GO:0016779">
    <property type="term" value="F:nucleotidyltransferase activity"/>
    <property type="evidence" value="ECO:0007669"/>
    <property type="project" value="UniProtKB-KW"/>
</dbReference>
<keyword evidence="1" id="KW-0129">CBS domain</keyword>
<dbReference type="Gene3D" id="3.90.550.10">
    <property type="entry name" value="Spore Coat Polysaccharide Biosynthesis Protein SpsA, Chain A"/>
    <property type="match status" value="1"/>
</dbReference>
<dbReference type="InterPro" id="IPR029044">
    <property type="entry name" value="Nucleotide-diphossugar_trans"/>
</dbReference>
<dbReference type="SUPFAM" id="SSF54631">
    <property type="entry name" value="CBS-domain pair"/>
    <property type="match status" value="1"/>
</dbReference>
<dbReference type="CDD" id="cd04607">
    <property type="entry name" value="CBS_pair_NTP_transferase_assoc"/>
    <property type="match status" value="1"/>
</dbReference>
<keyword evidence="3" id="KW-0808">Transferase</keyword>
<evidence type="ECO:0000256" key="1">
    <source>
        <dbReference type="PROSITE-ProRule" id="PRU00703"/>
    </source>
</evidence>
<dbReference type="Gene3D" id="3.10.580.10">
    <property type="entry name" value="CBS-domain"/>
    <property type="match status" value="1"/>
</dbReference>
<gene>
    <name evidence="3" type="primary">hddC</name>
    <name evidence="3" type="ORF">Poly30_42040</name>
</gene>
<organism evidence="3 4">
    <name type="scientific">Saltatorellus ferox</name>
    <dbReference type="NCBI Taxonomy" id="2528018"/>
    <lineage>
        <taxon>Bacteria</taxon>
        <taxon>Pseudomonadati</taxon>
        <taxon>Planctomycetota</taxon>
        <taxon>Planctomycetia</taxon>
        <taxon>Planctomycetia incertae sedis</taxon>
        <taxon>Saltatorellus</taxon>
    </lineage>
</organism>
<dbReference type="SMART" id="SM00116">
    <property type="entry name" value="CBS"/>
    <property type="match status" value="2"/>
</dbReference>
<dbReference type="SUPFAM" id="SSF53448">
    <property type="entry name" value="Nucleotide-diphospho-sugar transferases"/>
    <property type="match status" value="1"/>
</dbReference>
<reference evidence="3 4" key="1">
    <citation type="submission" date="2019-02" db="EMBL/GenBank/DDBJ databases">
        <title>Deep-cultivation of Planctomycetes and their phenomic and genomic characterization uncovers novel biology.</title>
        <authorList>
            <person name="Wiegand S."/>
            <person name="Jogler M."/>
            <person name="Boedeker C."/>
            <person name="Pinto D."/>
            <person name="Vollmers J."/>
            <person name="Rivas-Marin E."/>
            <person name="Kohn T."/>
            <person name="Peeters S.H."/>
            <person name="Heuer A."/>
            <person name="Rast P."/>
            <person name="Oberbeckmann S."/>
            <person name="Bunk B."/>
            <person name="Jeske O."/>
            <person name="Meyerdierks A."/>
            <person name="Storesund J.E."/>
            <person name="Kallscheuer N."/>
            <person name="Luecker S."/>
            <person name="Lage O.M."/>
            <person name="Pohl T."/>
            <person name="Merkel B.J."/>
            <person name="Hornburger P."/>
            <person name="Mueller R.-W."/>
            <person name="Bruemmer F."/>
            <person name="Labrenz M."/>
            <person name="Spormann A.M."/>
            <person name="Op den Camp H."/>
            <person name="Overmann J."/>
            <person name="Amann R."/>
            <person name="Jetten M.S.M."/>
            <person name="Mascher T."/>
            <person name="Medema M.H."/>
            <person name="Devos D.P."/>
            <person name="Kaster A.-K."/>
            <person name="Ovreas L."/>
            <person name="Rohde M."/>
            <person name="Galperin M.Y."/>
            <person name="Jogler C."/>
        </authorList>
    </citation>
    <scope>NUCLEOTIDE SEQUENCE [LARGE SCALE GENOMIC DNA]</scope>
    <source>
        <strain evidence="3 4">Poly30</strain>
    </source>
</reference>
<dbReference type="RefSeq" id="WP_145201698.1">
    <property type="nucleotide sequence ID" value="NZ_CP036434.1"/>
</dbReference>
<keyword evidence="4" id="KW-1185">Reference proteome</keyword>
<dbReference type="PANTHER" id="PTHR22572">
    <property type="entry name" value="SUGAR-1-PHOSPHATE GUANYL TRANSFERASE"/>
    <property type="match status" value="1"/>
</dbReference>
<name>A0A518EX64_9BACT</name>
<dbReference type="InterPro" id="IPR050486">
    <property type="entry name" value="Mannose-1P_guanyltransferase"/>
</dbReference>
<evidence type="ECO:0000259" key="2">
    <source>
        <dbReference type="PROSITE" id="PS51371"/>
    </source>
</evidence>
<feature type="domain" description="CBS" evidence="2">
    <location>
        <begin position="66"/>
        <end position="122"/>
    </location>
</feature>
<dbReference type="InterPro" id="IPR000644">
    <property type="entry name" value="CBS_dom"/>
</dbReference>
<dbReference type="InterPro" id="IPR005835">
    <property type="entry name" value="NTP_transferase_dom"/>
</dbReference>
<dbReference type="PROSITE" id="PS51371">
    <property type="entry name" value="CBS"/>
    <property type="match status" value="2"/>
</dbReference>
<protein>
    <submittedName>
        <fullName evidence="3">D-glycero-alpha-D-manno-heptose 1-phosphate guanylyltransferase</fullName>
        <ecNumber evidence="3">2.7.7.71</ecNumber>
    </submittedName>
</protein>
<dbReference type="InterPro" id="IPR046342">
    <property type="entry name" value="CBS_dom_sf"/>
</dbReference>
<dbReference type="Pfam" id="PF00483">
    <property type="entry name" value="NTP_transferase"/>
    <property type="match status" value="1"/>
</dbReference>
<evidence type="ECO:0000313" key="3">
    <source>
        <dbReference type="EMBL" id="QDV08651.1"/>
    </source>
</evidence>